<keyword evidence="5" id="KW-1185">Reference proteome</keyword>
<accession>A0A0C4E185</accession>
<keyword evidence="1" id="KW-1133">Transmembrane helix</keyword>
<reference evidence="4" key="5">
    <citation type="submission" date="2015-06" db="UniProtKB">
        <authorList>
            <consortium name="EnsemblFungi"/>
        </authorList>
    </citation>
    <scope>IDENTIFICATION</scope>
    <source>
        <strain evidence="4">ATCC 64411</strain>
    </source>
</reference>
<dbReference type="Proteomes" id="UP000011715">
    <property type="component" value="Unassembled WGS sequence"/>
</dbReference>
<evidence type="ECO:0000313" key="4">
    <source>
        <dbReference type="EnsemblFungi" id="MAPG_06139T0"/>
    </source>
</evidence>
<feature type="transmembrane region" description="Helical" evidence="1">
    <location>
        <begin position="6"/>
        <end position="26"/>
    </location>
</feature>
<gene>
    <name evidence="3" type="ORF">MAPG_06139</name>
</gene>
<keyword evidence="1" id="KW-0812">Transmembrane</keyword>
<feature type="signal peptide" evidence="2">
    <location>
        <begin position="1"/>
        <end position="16"/>
    </location>
</feature>
<dbReference type="EnsemblFungi" id="MAPG_06139T0">
    <property type="protein sequence ID" value="MAPG_06139T0"/>
    <property type="gene ID" value="MAPG_06139"/>
</dbReference>
<dbReference type="AlphaFoldDB" id="A0A0C4E185"/>
<proteinExistence type="predicted"/>
<keyword evidence="1" id="KW-0472">Membrane</keyword>
<protein>
    <submittedName>
        <fullName evidence="3 4">Uncharacterized protein</fullName>
    </submittedName>
</protein>
<evidence type="ECO:0000313" key="3">
    <source>
        <dbReference type="EMBL" id="KLU87135.1"/>
    </source>
</evidence>
<feature type="chain" id="PRO_5009385583" evidence="2">
    <location>
        <begin position="17"/>
        <end position="129"/>
    </location>
</feature>
<sequence length="129" mass="14396">MNRSSALVRLFMSSSACFLLPWHWPIMECQRARLKSIINARSQDPLHRRPGRADLATSGAEHRVIKWTDIAHYVIFTAHGEPEAAFNEVETDAVSALDRVRCDSRDMPALSICGSLISHLRGRGGLLLS</sequence>
<evidence type="ECO:0000256" key="2">
    <source>
        <dbReference type="SAM" id="SignalP"/>
    </source>
</evidence>
<organism evidence="4 5">
    <name type="scientific">Magnaporthiopsis poae (strain ATCC 64411 / 73-15)</name>
    <name type="common">Kentucky bluegrass fungus</name>
    <name type="synonym">Magnaporthe poae</name>
    <dbReference type="NCBI Taxonomy" id="644358"/>
    <lineage>
        <taxon>Eukaryota</taxon>
        <taxon>Fungi</taxon>
        <taxon>Dikarya</taxon>
        <taxon>Ascomycota</taxon>
        <taxon>Pezizomycotina</taxon>
        <taxon>Sordariomycetes</taxon>
        <taxon>Sordariomycetidae</taxon>
        <taxon>Magnaporthales</taxon>
        <taxon>Magnaporthaceae</taxon>
        <taxon>Magnaporthiopsis</taxon>
    </lineage>
</organism>
<evidence type="ECO:0000256" key="1">
    <source>
        <dbReference type="SAM" id="Phobius"/>
    </source>
</evidence>
<name>A0A0C4E185_MAGP6</name>
<reference evidence="4" key="4">
    <citation type="journal article" date="2015" name="G3 (Bethesda)">
        <title>Genome sequences of three phytopathogenic species of the Magnaporthaceae family of fungi.</title>
        <authorList>
            <person name="Okagaki L.H."/>
            <person name="Nunes C.C."/>
            <person name="Sailsbery J."/>
            <person name="Clay B."/>
            <person name="Brown D."/>
            <person name="John T."/>
            <person name="Oh Y."/>
            <person name="Young N."/>
            <person name="Fitzgerald M."/>
            <person name="Haas B.J."/>
            <person name="Zeng Q."/>
            <person name="Young S."/>
            <person name="Adiconis X."/>
            <person name="Fan L."/>
            <person name="Levin J.Z."/>
            <person name="Mitchell T.K."/>
            <person name="Okubara P.A."/>
            <person name="Farman M.L."/>
            <person name="Kohn L.M."/>
            <person name="Birren B."/>
            <person name="Ma L.-J."/>
            <person name="Dean R.A."/>
        </authorList>
    </citation>
    <scope>NUCLEOTIDE SEQUENCE</scope>
    <source>
        <strain evidence="4">ATCC 64411 / 73-15</strain>
    </source>
</reference>
<reference evidence="3" key="2">
    <citation type="submission" date="2010-05" db="EMBL/GenBank/DDBJ databases">
        <title>The Genome Sequence of Magnaporthe poae strain ATCC 64411.</title>
        <authorList>
            <consortium name="The Broad Institute Genome Sequencing Platform"/>
            <consortium name="Broad Institute Genome Sequencing Center for Infectious Disease"/>
            <person name="Ma L.-J."/>
            <person name="Dead R."/>
            <person name="Young S."/>
            <person name="Zeng Q."/>
            <person name="Koehrsen M."/>
            <person name="Alvarado L."/>
            <person name="Berlin A."/>
            <person name="Chapman S.B."/>
            <person name="Chen Z."/>
            <person name="Freedman E."/>
            <person name="Gellesch M."/>
            <person name="Goldberg J."/>
            <person name="Griggs A."/>
            <person name="Gujja S."/>
            <person name="Heilman E.R."/>
            <person name="Heiman D."/>
            <person name="Hepburn T."/>
            <person name="Howarth C."/>
            <person name="Jen D."/>
            <person name="Larson L."/>
            <person name="Mehta T."/>
            <person name="Neiman D."/>
            <person name="Pearson M."/>
            <person name="Roberts A."/>
            <person name="Saif S."/>
            <person name="Shea T."/>
            <person name="Shenoy N."/>
            <person name="Sisk P."/>
            <person name="Stolte C."/>
            <person name="Sykes S."/>
            <person name="Walk T."/>
            <person name="White J."/>
            <person name="Yandava C."/>
            <person name="Haas B."/>
            <person name="Nusbaum C."/>
            <person name="Birren B."/>
        </authorList>
    </citation>
    <scope>NUCLEOTIDE SEQUENCE</scope>
    <source>
        <strain evidence="3">ATCC 64411</strain>
    </source>
</reference>
<reference evidence="5" key="1">
    <citation type="submission" date="2010-05" db="EMBL/GenBank/DDBJ databases">
        <title>The genome sequence of Magnaporthe poae strain ATCC 64411.</title>
        <authorList>
            <person name="Ma L.-J."/>
            <person name="Dead R."/>
            <person name="Young S."/>
            <person name="Zeng Q."/>
            <person name="Koehrsen M."/>
            <person name="Alvarado L."/>
            <person name="Berlin A."/>
            <person name="Chapman S.B."/>
            <person name="Chen Z."/>
            <person name="Freedman E."/>
            <person name="Gellesch M."/>
            <person name="Goldberg J."/>
            <person name="Griggs A."/>
            <person name="Gujja S."/>
            <person name="Heilman E.R."/>
            <person name="Heiman D."/>
            <person name="Hepburn T."/>
            <person name="Howarth C."/>
            <person name="Jen D."/>
            <person name="Larson L."/>
            <person name="Mehta T."/>
            <person name="Neiman D."/>
            <person name="Pearson M."/>
            <person name="Roberts A."/>
            <person name="Saif S."/>
            <person name="Shea T."/>
            <person name="Shenoy N."/>
            <person name="Sisk P."/>
            <person name="Stolte C."/>
            <person name="Sykes S."/>
            <person name="Walk T."/>
            <person name="White J."/>
            <person name="Yandava C."/>
            <person name="Haas B."/>
            <person name="Nusbaum C."/>
            <person name="Birren B."/>
        </authorList>
    </citation>
    <scope>NUCLEOTIDE SEQUENCE [LARGE SCALE GENOMIC DNA]</scope>
    <source>
        <strain evidence="5">ATCC 64411 / 73-15</strain>
    </source>
</reference>
<reference evidence="3" key="3">
    <citation type="submission" date="2011-03" db="EMBL/GenBank/DDBJ databases">
        <title>Annotation of Magnaporthe poae ATCC 64411.</title>
        <authorList>
            <person name="Ma L.-J."/>
            <person name="Dead R."/>
            <person name="Young S.K."/>
            <person name="Zeng Q."/>
            <person name="Gargeya S."/>
            <person name="Fitzgerald M."/>
            <person name="Haas B."/>
            <person name="Abouelleil A."/>
            <person name="Alvarado L."/>
            <person name="Arachchi H.M."/>
            <person name="Berlin A."/>
            <person name="Brown A."/>
            <person name="Chapman S.B."/>
            <person name="Chen Z."/>
            <person name="Dunbar C."/>
            <person name="Freedman E."/>
            <person name="Gearin G."/>
            <person name="Gellesch M."/>
            <person name="Goldberg J."/>
            <person name="Griggs A."/>
            <person name="Gujja S."/>
            <person name="Heiman D."/>
            <person name="Howarth C."/>
            <person name="Larson L."/>
            <person name="Lui A."/>
            <person name="MacDonald P.J.P."/>
            <person name="Mehta T."/>
            <person name="Montmayeur A."/>
            <person name="Murphy C."/>
            <person name="Neiman D."/>
            <person name="Pearson M."/>
            <person name="Priest M."/>
            <person name="Roberts A."/>
            <person name="Saif S."/>
            <person name="Shea T."/>
            <person name="Shenoy N."/>
            <person name="Sisk P."/>
            <person name="Stolte C."/>
            <person name="Sykes S."/>
            <person name="Yandava C."/>
            <person name="Wortman J."/>
            <person name="Nusbaum C."/>
            <person name="Birren B."/>
        </authorList>
    </citation>
    <scope>NUCLEOTIDE SEQUENCE</scope>
    <source>
        <strain evidence="3">ATCC 64411</strain>
    </source>
</reference>
<keyword evidence="2" id="KW-0732">Signal</keyword>
<dbReference type="EMBL" id="ADBL01001473">
    <property type="status" value="NOT_ANNOTATED_CDS"/>
    <property type="molecule type" value="Genomic_DNA"/>
</dbReference>
<dbReference type="VEuPathDB" id="FungiDB:MAPG_06139"/>
<dbReference type="EMBL" id="GL876970">
    <property type="protein sequence ID" value="KLU87135.1"/>
    <property type="molecule type" value="Genomic_DNA"/>
</dbReference>
<evidence type="ECO:0000313" key="5">
    <source>
        <dbReference type="Proteomes" id="UP000011715"/>
    </source>
</evidence>